<reference evidence="1" key="2">
    <citation type="journal article" date="2021" name="Genome Biol. Evol.">
        <title>Developing a high-quality reference genome for a parasitic bivalve with doubly uniparental inheritance (Bivalvia: Unionida).</title>
        <authorList>
            <person name="Smith C.H."/>
        </authorList>
    </citation>
    <scope>NUCLEOTIDE SEQUENCE</scope>
    <source>
        <strain evidence="1">CHS0354</strain>
        <tissue evidence="1">Mantle</tissue>
    </source>
</reference>
<reference evidence="1" key="1">
    <citation type="journal article" date="2021" name="Genome Biol. Evol.">
        <title>A High-Quality Reference Genome for a Parasitic Bivalve with Doubly Uniparental Inheritance (Bivalvia: Unionida).</title>
        <authorList>
            <person name="Smith C.H."/>
        </authorList>
    </citation>
    <scope>NUCLEOTIDE SEQUENCE</scope>
    <source>
        <strain evidence="1">CHS0354</strain>
    </source>
</reference>
<accession>A0AAE0S7E5</accession>
<dbReference type="EMBL" id="JAEAOA010001041">
    <property type="protein sequence ID" value="KAK3586777.1"/>
    <property type="molecule type" value="Genomic_DNA"/>
</dbReference>
<evidence type="ECO:0000313" key="1">
    <source>
        <dbReference type="EMBL" id="KAK3586777.1"/>
    </source>
</evidence>
<comment type="caution">
    <text evidence="1">The sequence shown here is derived from an EMBL/GenBank/DDBJ whole genome shotgun (WGS) entry which is preliminary data.</text>
</comment>
<keyword evidence="2" id="KW-1185">Reference proteome</keyword>
<evidence type="ECO:0000313" key="2">
    <source>
        <dbReference type="Proteomes" id="UP001195483"/>
    </source>
</evidence>
<proteinExistence type="predicted"/>
<sequence length="97" mass="10969">MINLKCVIIPVKNPKLVAYMFDQRLDDLLGADTITRYEQAKMPNNVFLFVSQELLLCTNQQAAEIGTPSVSCGMKEDVVQYGISDYIKENTPFSIYN</sequence>
<protein>
    <submittedName>
        <fullName evidence="1">Uncharacterized protein</fullName>
    </submittedName>
</protein>
<gene>
    <name evidence="1" type="ORF">CHS0354_016952</name>
</gene>
<reference evidence="1" key="3">
    <citation type="submission" date="2023-05" db="EMBL/GenBank/DDBJ databases">
        <authorList>
            <person name="Smith C.H."/>
        </authorList>
    </citation>
    <scope>NUCLEOTIDE SEQUENCE</scope>
    <source>
        <strain evidence="1">CHS0354</strain>
        <tissue evidence="1">Mantle</tissue>
    </source>
</reference>
<dbReference type="AlphaFoldDB" id="A0AAE0S7E5"/>
<name>A0AAE0S7E5_9BIVA</name>
<organism evidence="1 2">
    <name type="scientific">Potamilus streckersoni</name>
    <dbReference type="NCBI Taxonomy" id="2493646"/>
    <lineage>
        <taxon>Eukaryota</taxon>
        <taxon>Metazoa</taxon>
        <taxon>Spiralia</taxon>
        <taxon>Lophotrochozoa</taxon>
        <taxon>Mollusca</taxon>
        <taxon>Bivalvia</taxon>
        <taxon>Autobranchia</taxon>
        <taxon>Heteroconchia</taxon>
        <taxon>Palaeoheterodonta</taxon>
        <taxon>Unionida</taxon>
        <taxon>Unionoidea</taxon>
        <taxon>Unionidae</taxon>
        <taxon>Ambleminae</taxon>
        <taxon>Lampsilini</taxon>
        <taxon>Potamilus</taxon>
    </lineage>
</organism>
<dbReference type="Proteomes" id="UP001195483">
    <property type="component" value="Unassembled WGS sequence"/>
</dbReference>